<evidence type="ECO:0000256" key="9">
    <source>
        <dbReference type="ARBA" id="ARBA00022753"/>
    </source>
</evidence>
<dbReference type="Proteomes" id="UP001591681">
    <property type="component" value="Unassembled WGS sequence"/>
</dbReference>
<evidence type="ECO:0000256" key="15">
    <source>
        <dbReference type="ARBA" id="ARBA00023136"/>
    </source>
</evidence>
<keyword evidence="17" id="KW-0458">Lysosome</keyword>
<organism evidence="26 27">
    <name type="scientific">Coilia grayii</name>
    <name type="common">Gray's grenadier anchovy</name>
    <dbReference type="NCBI Taxonomy" id="363190"/>
    <lineage>
        <taxon>Eukaryota</taxon>
        <taxon>Metazoa</taxon>
        <taxon>Chordata</taxon>
        <taxon>Craniata</taxon>
        <taxon>Vertebrata</taxon>
        <taxon>Euteleostomi</taxon>
        <taxon>Actinopterygii</taxon>
        <taxon>Neopterygii</taxon>
        <taxon>Teleostei</taxon>
        <taxon>Clupei</taxon>
        <taxon>Clupeiformes</taxon>
        <taxon>Clupeoidei</taxon>
        <taxon>Engraulidae</taxon>
        <taxon>Coilinae</taxon>
        <taxon>Coilia</taxon>
    </lineage>
</organism>
<feature type="transmembrane region" description="Helical" evidence="24">
    <location>
        <begin position="48"/>
        <end position="68"/>
    </location>
</feature>
<feature type="transmembrane region" description="Helical" evidence="24">
    <location>
        <begin position="120"/>
        <end position="143"/>
    </location>
</feature>
<evidence type="ECO:0000256" key="19">
    <source>
        <dbReference type="ARBA" id="ARBA00040498"/>
    </source>
</evidence>
<feature type="transmembrane region" description="Helical" evidence="24">
    <location>
        <begin position="240"/>
        <end position="260"/>
    </location>
</feature>
<evidence type="ECO:0000256" key="3">
    <source>
        <dbReference type="ARBA" id="ARBA00004155"/>
    </source>
</evidence>
<evidence type="ECO:0000256" key="20">
    <source>
        <dbReference type="ARBA" id="ARBA00042550"/>
    </source>
</evidence>
<keyword evidence="7 24" id="KW-0812">Transmembrane</keyword>
<keyword evidence="10" id="KW-1278">Translocase</keyword>
<evidence type="ECO:0000256" key="13">
    <source>
        <dbReference type="ARBA" id="ARBA00023002"/>
    </source>
</evidence>
<dbReference type="Gene3D" id="1.20.120.1770">
    <property type="match status" value="1"/>
</dbReference>
<dbReference type="InterPro" id="IPR043205">
    <property type="entry name" value="CYB561/CYBRD1-like"/>
</dbReference>
<evidence type="ECO:0000256" key="11">
    <source>
        <dbReference type="ARBA" id="ARBA00022982"/>
    </source>
</evidence>
<keyword evidence="11" id="KW-0249">Electron transport</keyword>
<dbReference type="Pfam" id="PF03188">
    <property type="entry name" value="Cytochrom_B561"/>
    <property type="match status" value="1"/>
</dbReference>
<feature type="transmembrane region" description="Helical" evidence="24">
    <location>
        <begin position="88"/>
        <end position="108"/>
    </location>
</feature>
<evidence type="ECO:0000256" key="7">
    <source>
        <dbReference type="ARBA" id="ARBA00022692"/>
    </source>
</evidence>
<dbReference type="GO" id="GO:0046872">
    <property type="term" value="F:metal ion binding"/>
    <property type="evidence" value="ECO:0007669"/>
    <property type="project" value="UniProtKB-KW"/>
</dbReference>
<evidence type="ECO:0000256" key="22">
    <source>
        <dbReference type="ARBA" id="ARBA00046132"/>
    </source>
</evidence>
<keyword evidence="13" id="KW-0560">Oxidoreductase</keyword>
<evidence type="ECO:0000313" key="26">
    <source>
        <dbReference type="EMBL" id="KAL2092447.1"/>
    </source>
</evidence>
<evidence type="ECO:0000256" key="1">
    <source>
        <dbReference type="ARBA" id="ARBA00001970"/>
    </source>
</evidence>
<keyword evidence="14" id="KW-0408">Iron</keyword>
<evidence type="ECO:0000256" key="6">
    <source>
        <dbReference type="ARBA" id="ARBA00022617"/>
    </source>
</evidence>
<dbReference type="PANTHER" id="PTHR10106">
    <property type="entry name" value="CYTOCHROME B561-RELATED"/>
    <property type="match status" value="1"/>
</dbReference>
<evidence type="ECO:0000256" key="5">
    <source>
        <dbReference type="ARBA" id="ARBA00022448"/>
    </source>
</evidence>
<evidence type="ECO:0000256" key="23">
    <source>
        <dbReference type="ARBA" id="ARBA00048457"/>
    </source>
</evidence>
<gene>
    <name evidence="26" type="ORF">ACEWY4_012245</name>
</gene>
<comment type="function">
    <text evidence="22">Transmembrane reductase that uses ascorbate as an electron donor in the cytoplasm and transfers electrons across membranes to reduce iron cations Fe(3+) into Fe(2+) in the lumen of the late endosome and lysosome. Reduced iron can then be extruded from the late endosome and lysosome to the cytoplasm by divalent metal-specific transporters. It is therefore most probably involved in endosomal and lysosomal cellular iron homeostasis.</text>
</comment>
<dbReference type="InterPro" id="IPR006593">
    <property type="entry name" value="Cyt_b561/ferric_Rdtase_TM"/>
</dbReference>
<evidence type="ECO:0000256" key="18">
    <source>
        <dbReference type="ARBA" id="ARBA00024225"/>
    </source>
</evidence>
<keyword evidence="8" id="KW-0479">Metal-binding</keyword>
<evidence type="ECO:0000313" key="27">
    <source>
        <dbReference type="Proteomes" id="UP001591681"/>
    </source>
</evidence>
<dbReference type="EMBL" id="JBHFQA010000010">
    <property type="protein sequence ID" value="KAL2092447.1"/>
    <property type="molecule type" value="Genomic_DNA"/>
</dbReference>
<evidence type="ECO:0000256" key="21">
    <source>
        <dbReference type="ARBA" id="ARBA00042571"/>
    </source>
</evidence>
<feature type="transmembrane region" description="Helical" evidence="24">
    <location>
        <begin position="155"/>
        <end position="182"/>
    </location>
</feature>
<feature type="transmembrane region" description="Helical" evidence="24">
    <location>
        <begin position="194"/>
        <end position="214"/>
    </location>
</feature>
<evidence type="ECO:0000256" key="14">
    <source>
        <dbReference type="ARBA" id="ARBA00023004"/>
    </source>
</evidence>
<evidence type="ECO:0000256" key="24">
    <source>
        <dbReference type="SAM" id="Phobius"/>
    </source>
</evidence>
<comment type="subcellular location">
    <subcellularLocation>
        <location evidence="2">Late endosome membrane</location>
        <topology evidence="2">Multi-pass membrane protein</topology>
    </subcellularLocation>
    <subcellularLocation>
        <location evidence="3">Lysosome membrane</location>
        <topology evidence="3">Multi-pass membrane protein</topology>
    </subcellularLocation>
</comment>
<keyword evidence="27" id="KW-1185">Reference proteome</keyword>
<feature type="domain" description="Cytochrome b561" evidence="25">
    <location>
        <begin position="51"/>
        <end position="261"/>
    </location>
</feature>
<evidence type="ECO:0000259" key="25">
    <source>
        <dbReference type="PROSITE" id="PS50939"/>
    </source>
</evidence>
<evidence type="ECO:0000256" key="2">
    <source>
        <dbReference type="ARBA" id="ARBA00004107"/>
    </source>
</evidence>
<sequence>MYTCYVEEISSNQILHLLCLISDVCLSDLCTLWTGLTRIKPTMSFYPSYLMCLCLGILCVVFVSYWNAEWRGGFAWDGSSKQFNWHPVLMVAGLVVMYGNAAVVYRVPLTWGHSKTPWKLMHAGMLLLALILSVLGLCAVFDFHNAKTIPNLYSLHSWIGICTVALFASQWVVGFVAFLLPCCALEIRKLIKPLHVWMGAIILVLSIVSCISGINEKLFFSLKGNDNMTQPYAKLPSEALFANSLGVLIVLFGLVVLYILHNQSWRRPELGHDGEGYRPLSHEES</sequence>
<keyword evidence="16" id="KW-0325">Glycoprotein</keyword>
<evidence type="ECO:0000256" key="10">
    <source>
        <dbReference type="ARBA" id="ARBA00022967"/>
    </source>
</evidence>
<keyword evidence="15 24" id="KW-0472">Membrane</keyword>
<proteinExistence type="predicted"/>
<keyword evidence="9" id="KW-0967">Endosome</keyword>
<name>A0ABD1JZY5_9TELE</name>
<accession>A0ABD1JZY5</accession>
<comment type="subunit">
    <text evidence="4">Homodimer.</text>
</comment>
<dbReference type="GO" id="GO:0031902">
    <property type="term" value="C:late endosome membrane"/>
    <property type="evidence" value="ECO:0007669"/>
    <property type="project" value="UniProtKB-SubCell"/>
</dbReference>
<evidence type="ECO:0000256" key="17">
    <source>
        <dbReference type="ARBA" id="ARBA00023228"/>
    </source>
</evidence>
<reference evidence="26 27" key="1">
    <citation type="submission" date="2024-09" db="EMBL/GenBank/DDBJ databases">
        <title>A chromosome-level genome assembly of Gray's grenadier anchovy, Coilia grayii.</title>
        <authorList>
            <person name="Fu Z."/>
        </authorList>
    </citation>
    <scope>NUCLEOTIDE SEQUENCE [LARGE SCALE GENOMIC DNA]</scope>
    <source>
        <strain evidence="26">G4</strain>
        <tissue evidence="26">Muscle</tissue>
    </source>
</reference>
<evidence type="ECO:0000256" key="4">
    <source>
        <dbReference type="ARBA" id="ARBA00011738"/>
    </source>
</evidence>
<dbReference type="PANTHER" id="PTHR10106:SF38">
    <property type="entry name" value="LYSOSOMAL MEMBRANE ASCORBATE-DEPENDENT FERRIREDUCTASE CYB561A3"/>
    <property type="match status" value="1"/>
</dbReference>
<dbReference type="GO" id="GO:0140571">
    <property type="term" value="F:transmembrane ascorbate ferrireductase activity"/>
    <property type="evidence" value="ECO:0007669"/>
    <property type="project" value="UniProtKB-EC"/>
</dbReference>
<comment type="catalytic activity">
    <reaction evidence="23">
        <text>Fe(3+)(out) + L-ascorbate(in) = monodehydro-L-ascorbate radical(in) + Fe(2+)(out) + H(+)</text>
        <dbReference type="Rhea" id="RHEA:30403"/>
        <dbReference type="ChEBI" id="CHEBI:15378"/>
        <dbReference type="ChEBI" id="CHEBI:29033"/>
        <dbReference type="ChEBI" id="CHEBI:29034"/>
        <dbReference type="ChEBI" id="CHEBI:38290"/>
        <dbReference type="ChEBI" id="CHEBI:59513"/>
        <dbReference type="EC" id="7.2.1.3"/>
    </reaction>
    <physiologicalReaction direction="left-to-right" evidence="23">
        <dbReference type="Rhea" id="RHEA:30404"/>
    </physiologicalReaction>
</comment>
<keyword evidence="6" id="KW-0349">Heme</keyword>
<dbReference type="GO" id="GO:0005765">
    <property type="term" value="C:lysosomal membrane"/>
    <property type="evidence" value="ECO:0007669"/>
    <property type="project" value="UniProtKB-SubCell"/>
</dbReference>
<dbReference type="FunFam" id="1.20.120.1770:FF:000001">
    <property type="entry name" value="Cytochrome b reductase 1"/>
    <property type="match status" value="1"/>
</dbReference>
<keyword evidence="5" id="KW-0813">Transport</keyword>
<dbReference type="PROSITE" id="PS50939">
    <property type="entry name" value="CYTOCHROME_B561"/>
    <property type="match status" value="1"/>
</dbReference>
<protein>
    <recommendedName>
        <fullName evidence="19">Lysosomal membrane ascorbate-dependent ferrireductase CYB561A3</fullName>
        <ecNumber evidence="18">7.2.1.3</ecNumber>
    </recommendedName>
    <alternativeName>
        <fullName evidence="21">Cytochrome b ascorbate-dependent protein 3</fullName>
    </alternativeName>
    <alternativeName>
        <fullName evidence="20">Lysosomal cytochrome b</fullName>
    </alternativeName>
</protein>
<dbReference type="EC" id="7.2.1.3" evidence="18"/>
<evidence type="ECO:0000256" key="8">
    <source>
        <dbReference type="ARBA" id="ARBA00022723"/>
    </source>
</evidence>
<comment type="caution">
    <text evidence="26">The sequence shown here is derived from an EMBL/GenBank/DDBJ whole genome shotgun (WGS) entry which is preliminary data.</text>
</comment>
<dbReference type="AlphaFoldDB" id="A0ABD1JZY5"/>
<evidence type="ECO:0000256" key="12">
    <source>
        <dbReference type="ARBA" id="ARBA00022989"/>
    </source>
</evidence>
<comment type="cofactor">
    <cofactor evidence="1">
        <name>heme b</name>
        <dbReference type="ChEBI" id="CHEBI:60344"/>
    </cofactor>
</comment>
<evidence type="ECO:0000256" key="16">
    <source>
        <dbReference type="ARBA" id="ARBA00023180"/>
    </source>
</evidence>
<dbReference type="SMART" id="SM00665">
    <property type="entry name" value="B561"/>
    <property type="match status" value="1"/>
</dbReference>
<keyword evidence="12 24" id="KW-1133">Transmembrane helix</keyword>